<dbReference type="Proteomes" id="UP001062223">
    <property type="component" value="Chromosome"/>
</dbReference>
<gene>
    <name evidence="1" type="ORF">OE229_03355</name>
</gene>
<sequence>MVTGEWGDPWASVNDDAYIALLAHVRSGPGDAVVVDVDHLAVTQGAPRARLRAAAARLQDLGLFTLRSDGSWEYDGLSDEDISDGYDFWVALMGPAMRATVPVLSDDLVQRLGTAAASTRSLAALRQPEYRAAFATTAQFWFEHCPNRLVRSLGVQAFERLRWARFPNQPWTVPQLGPWLAAVERVAAGRAADDVDTAVHELSALFDVQRRNAGIPHPSGLAVSASERRRSATERSLLRDIRTGALPVGSTHAFQSLVARTGSPPARVAEALRSLADLALIEDDHGMVRIAEPSLTAWRDAMELLAGLFTAAARRLLPALEGDALEEFHDLVERARTDGEVRDHRYTDSAFALSRFFAEHSGNRWERGALRLAIGRLVYALPEAPAFRQWDAGALWSALDAAAGSGEPVAARTAAELFVDIARAHVDDVTARWGTMGS</sequence>
<protein>
    <submittedName>
        <fullName evidence="1">Uncharacterized protein</fullName>
    </submittedName>
</protein>
<accession>A0A9Q9P965</accession>
<reference evidence="1" key="1">
    <citation type="submission" date="2022-09" db="EMBL/GenBank/DDBJ databases">
        <title>Taxonomy of Curtobacterium flaccumfaciens.</title>
        <authorList>
            <person name="Osdaghi E."/>
            <person name="Taghavi S.M."/>
            <person name="Hamidizade M."/>
            <person name="Abachi H."/>
            <person name="Fazliarab A."/>
            <person name="Baeyen S."/>
            <person name="Portier P."/>
            <person name="Van Vaerenbergh J."/>
            <person name="Jacques M.-A."/>
        </authorList>
    </citation>
    <scope>NUCLEOTIDE SEQUENCE</scope>
    <source>
        <strain evidence="1">AGQB46</strain>
    </source>
</reference>
<evidence type="ECO:0000313" key="1">
    <source>
        <dbReference type="EMBL" id="UYC81515.1"/>
    </source>
</evidence>
<dbReference type="EMBL" id="CP106879">
    <property type="protein sequence ID" value="UYC81515.1"/>
    <property type="molecule type" value="Genomic_DNA"/>
</dbReference>
<name>A0A9Q9P965_9MICO</name>
<proteinExistence type="predicted"/>
<evidence type="ECO:0000313" key="2">
    <source>
        <dbReference type="Proteomes" id="UP001062223"/>
    </source>
</evidence>
<dbReference type="AlphaFoldDB" id="A0A9Q9P965"/>
<organism evidence="1 2">
    <name type="scientific">Curtobacterium poinsettiae</name>
    <dbReference type="NCBI Taxonomy" id="159612"/>
    <lineage>
        <taxon>Bacteria</taxon>
        <taxon>Bacillati</taxon>
        <taxon>Actinomycetota</taxon>
        <taxon>Actinomycetes</taxon>
        <taxon>Micrococcales</taxon>
        <taxon>Microbacteriaceae</taxon>
        <taxon>Curtobacterium</taxon>
    </lineage>
</organism>
<dbReference type="KEGG" id="cpoi:OE229_03355"/>
<dbReference type="RefSeq" id="WP_262139737.1">
    <property type="nucleotide sequence ID" value="NZ_CP106879.1"/>
</dbReference>